<gene>
    <name evidence="2" type="ORF">GBK04_02840</name>
</gene>
<keyword evidence="1" id="KW-1133">Transmembrane helix</keyword>
<sequence>MNQEQFDRIESYLQNTLSEAEKRSIEADLQSDDNLRAEMEIQQKLRLGLRALAIEKQLLNARERANKRSEISFARKINPFQIWSIAASIVLVLGLGWWIWQTNTTSESSHLATLAEQEMTDAQYKSIPLDSLQKLIKTADLRNAREKAEWYIALTYLKNGKKKQAKDLLTRISKTPRHTYSQKAKKLLKEGFK</sequence>
<organism evidence="2 3">
    <name type="scientific">Salmonirosea aquatica</name>
    <dbReference type="NCBI Taxonomy" id="2654236"/>
    <lineage>
        <taxon>Bacteria</taxon>
        <taxon>Pseudomonadati</taxon>
        <taxon>Bacteroidota</taxon>
        <taxon>Cytophagia</taxon>
        <taxon>Cytophagales</taxon>
        <taxon>Spirosomataceae</taxon>
        <taxon>Salmonirosea</taxon>
    </lineage>
</organism>
<dbReference type="EMBL" id="WHLY01000002">
    <property type="protein sequence ID" value="MPR32309.1"/>
    <property type="molecule type" value="Genomic_DNA"/>
</dbReference>
<dbReference type="RefSeq" id="WP_152756671.1">
    <property type="nucleotide sequence ID" value="NZ_WHLY01000002.1"/>
</dbReference>
<evidence type="ECO:0000313" key="2">
    <source>
        <dbReference type="EMBL" id="MPR32309.1"/>
    </source>
</evidence>
<reference evidence="2 3" key="1">
    <citation type="submission" date="2019-10" db="EMBL/GenBank/DDBJ databases">
        <title>Draft Genome Sequence of Cytophagaceae sp. SJW1-29.</title>
        <authorList>
            <person name="Choi A."/>
        </authorList>
    </citation>
    <scope>NUCLEOTIDE SEQUENCE [LARGE SCALE GENOMIC DNA]</scope>
    <source>
        <strain evidence="2 3">SJW1-29</strain>
    </source>
</reference>
<evidence type="ECO:0000313" key="3">
    <source>
        <dbReference type="Proteomes" id="UP000479293"/>
    </source>
</evidence>
<accession>A0A7C9FNJ3</accession>
<evidence type="ECO:0000256" key="1">
    <source>
        <dbReference type="SAM" id="Phobius"/>
    </source>
</evidence>
<feature type="transmembrane region" description="Helical" evidence="1">
    <location>
        <begin position="82"/>
        <end position="100"/>
    </location>
</feature>
<dbReference type="Proteomes" id="UP000479293">
    <property type="component" value="Unassembled WGS sequence"/>
</dbReference>
<comment type="caution">
    <text evidence="2">The sequence shown here is derived from an EMBL/GenBank/DDBJ whole genome shotgun (WGS) entry which is preliminary data.</text>
</comment>
<protein>
    <submittedName>
        <fullName evidence="2">Uncharacterized protein</fullName>
    </submittedName>
</protein>
<keyword evidence="1" id="KW-0472">Membrane</keyword>
<name>A0A7C9FNJ3_9BACT</name>
<keyword evidence="1" id="KW-0812">Transmembrane</keyword>
<keyword evidence="3" id="KW-1185">Reference proteome</keyword>
<dbReference type="AlphaFoldDB" id="A0A7C9FNJ3"/>
<proteinExistence type="predicted"/>